<dbReference type="InterPro" id="IPR001623">
    <property type="entry name" value="DnaJ_domain"/>
</dbReference>
<dbReference type="PANTHER" id="PTHR45090:SF3">
    <property type="entry name" value="OS09G0368800 PROTEIN"/>
    <property type="match status" value="1"/>
</dbReference>
<evidence type="ECO:0000259" key="1">
    <source>
        <dbReference type="Pfam" id="PF00226"/>
    </source>
</evidence>
<dbReference type="SUPFAM" id="SSF46565">
    <property type="entry name" value="Chaperone J-domain"/>
    <property type="match status" value="1"/>
</dbReference>
<feature type="domain" description="J" evidence="1">
    <location>
        <begin position="49"/>
        <end position="91"/>
    </location>
</feature>
<dbReference type="GeneID" id="140011237"/>
<evidence type="ECO:0000313" key="2">
    <source>
        <dbReference type="Proteomes" id="UP001652660"/>
    </source>
</evidence>
<keyword evidence="2" id="KW-1185">Reference proteome</keyword>
<dbReference type="Pfam" id="PF00226">
    <property type="entry name" value="DnaJ"/>
    <property type="match status" value="1"/>
</dbReference>
<evidence type="ECO:0000313" key="3">
    <source>
        <dbReference type="RefSeq" id="XP_071916102.1"/>
    </source>
</evidence>
<sequence length="145" mass="16833">MARNGYHLPDYVANWDMVVAPGSTKVAPYGAAHGFMRSGLNDGSEMVDRLVMEYHPDACPLLMKEESTRRCIEIRMAYETLSDPISREIYDHELSLVGAEGRRRLHGRYNKDNSEEFPGEVWERQLRELKKRSGQKMEKRIDKKM</sequence>
<protein>
    <submittedName>
        <fullName evidence="3">Chaperone protein dnaJ 20, chloroplastic-like</fullName>
    </submittedName>
</protein>
<accession>A0ABM4V990</accession>
<gene>
    <name evidence="3" type="primary">LOC140011237</name>
</gene>
<dbReference type="CDD" id="cd06257">
    <property type="entry name" value="DnaJ"/>
    <property type="match status" value="1"/>
</dbReference>
<dbReference type="InterPro" id="IPR053232">
    <property type="entry name" value="DnaJ_C/III_chloroplastic"/>
</dbReference>
<proteinExistence type="predicted"/>
<name>A0ABM4V990_COFAR</name>
<reference evidence="3" key="1">
    <citation type="submission" date="2025-08" db="UniProtKB">
        <authorList>
            <consortium name="RefSeq"/>
        </authorList>
    </citation>
    <scope>IDENTIFICATION</scope>
    <source>
        <tissue evidence="3">Leaves</tissue>
    </source>
</reference>
<organism evidence="2 3">
    <name type="scientific">Coffea arabica</name>
    <name type="common">Arabian coffee</name>
    <dbReference type="NCBI Taxonomy" id="13443"/>
    <lineage>
        <taxon>Eukaryota</taxon>
        <taxon>Viridiplantae</taxon>
        <taxon>Streptophyta</taxon>
        <taxon>Embryophyta</taxon>
        <taxon>Tracheophyta</taxon>
        <taxon>Spermatophyta</taxon>
        <taxon>Magnoliopsida</taxon>
        <taxon>eudicotyledons</taxon>
        <taxon>Gunneridae</taxon>
        <taxon>Pentapetalae</taxon>
        <taxon>asterids</taxon>
        <taxon>lamiids</taxon>
        <taxon>Gentianales</taxon>
        <taxon>Rubiaceae</taxon>
        <taxon>Ixoroideae</taxon>
        <taxon>Gardenieae complex</taxon>
        <taxon>Bertiereae - Coffeeae clade</taxon>
        <taxon>Coffeeae</taxon>
        <taxon>Coffea</taxon>
    </lineage>
</organism>
<dbReference type="Proteomes" id="UP001652660">
    <property type="component" value="Chromosome 7e"/>
</dbReference>
<dbReference type="Gene3D" id="1.10.287.110">
    <property type="entry name" value="DnaJ domain"/>
    <property type="match status" value="1"/>
</dbReference>
<dbReference type="RefSeq" id="XP_071916102.1">
    <property type="nucleotide sequence ID" value="XM_072060001.1"/>
</dbReference>
<dbReference type="PANTHER" id="PTHR45090">
    <property type="entry name" value="CHAPERONE PROTEIN DNAJ 20 CHLOROPLASTIC"/>
    <property type="match status" value="1"/>
</dbReference>
<dbReference type="InterPro" id="IPR036869">
    <property type="entry name" value="J_dom_sf"/>
</dbReference>